<feature type="transmembrane region" description="Helical" evidence="5">
    <location>
        <begin position="6"/>
        <end position="25"/>
    </location>
</feature>
<evidence type="ECO:0008006" key="8">
    <source>
        <dbReference type="Google" id="ProtNLM"/>
    </source>
</evidence>
<dbReference type="InterPro" id="IPR023352">
    <property type="entry name" value="MAPEG-like_dom_sf"/>
</dbReference>
<gene>
    <name evidence="6" type="ORF">DI586_07105</name>
</gene>
<dbReference type="Pfam" id="PF01124">
    <property type="entry name" value="MAPEG"/>
    <property type="match status" value="1"/>
</dbReference>
<evidence type="ECO:0000256" key="1">
    <source>
        <dbReference type="ARBA" id="ARBA00004370"/>
    </source>
</evidence>
<name>A0A2W5FLY6_9BACT</name>
<evidence type="ECO:0000256" key="2">
    <source>
        <dbReference type="ARBA" id="ARBA00022692"/>
    </source>
</evidence>
<dbReference type="SUPFAM" id="SSF161084">
    <property type="entry name" value="MAPEG domain-like"/>
    <property type="match status" value="1"/>
</dbReference>
<dbReference type="EMBL" id="QFOT01000073">
    <property type="protein sequence ID" value="PZP55364.1"/>
    <property type="molecule type" value="Genomic_DNA"/>
</dbReference>
<feature type="transmembrane region" description="Helical" evidence="5">
    <location>
        <begin position="83"/>
        <end position="104"/>
    </location>
</feature>
<feature type="transmembrane region" description="Helical" evidence="5">
    <location>
        <begin position="111"/>
        <end position="131"/>
    </location>
</feature>
<dbReference type="AlphaFoldDB" id="A0A2W5FLY6"/>
<comment type="subcellular location">
    <subcellularLocation>
        <location evidence="1">Membrane</location>
    </subcellularLocation>
</comment>
<dbReference type="Proteomes" id="UP000249739">
    <property type="component" value="Unassembled WGS sequence"/>
</dbReference>
<organism evidence="6 7">
    <name type="scientific">Micavibrio aeruginosavorus</name>
    <dbReference type="NCBI Taxonomy" id="349221"/>
    <lineage>
        <taxon>Bacteria</taxon>
        <taxon>Pseudomonadati</taxon>
        <taxon>Bdellovibrionota</taxon>
        <taxon>Bdellovibrionia</taxon>
        <taxon>Bdellovibrionales</taxon>
        <taxon>Pseudobdellovibrionaceae</taxon>
        <taxon>Micavibrio</taxon>
    </lineage>
</organism>
<feature type="transmembrane region" description="Helical" evidence="5">
    <location>
        <begin position="60"/>
        <end position="77"/>
    </location>
</feature>
<dbReference type="PANTHER" id="PTHR35371:SF1">
    <property type="entry name" value="BLR7753 PROTEIN"/>
    <property type="match status" value="1"/>
</dbReference>
<reference evidence="6 7" key="1">
    <citation type="submission" date="2017-08" db="EMBL/GenBank/DDBJ databases">
        <title>Infants hospitalized years apart are colonized by the same room-sourced microbial strains.</title>
        <authorList>
            <person name="Brooks B."/>
            <person name="Olm M.R."/>
            <person name="Firek B.A."/>
            <person name="Baker R."/>
            <person name="Thomas B.C."/>
            <person name="Morowitz M.J."/>
            <person name="Banfield J.F."/>
        </authorList>
    </citation>
    <scope>NUCLEOTIDE SEQUENCE [LARGE SCALE GENOMIC DNA]</scope>
    <source>
        <strain evidence="6">S2_006_000_R2_64</strain>
    </source>
</reference>
<evidence type="ECO:0000313" key="7">
    <source>
        <dbReference type="Proteomes" id="UP000249739"/>
    </source>
</evidence>
<dbReference type="GO" id="GO:0016020">
    <property type="term" value="C:membrane"/>
    <property type="evidence" value="ECO:0007669"/>
    <property type="project" value="UniProtKB-SubCell"/>
</dbReference>
<keyword evidence="4 5" id="KW-0472">Membrane</keyword>
<keyword evidence="3 5" id="KW-1133">Transmembrane helix</keyword>
<dbReference type="PANTHER" id="PTHR35371">
    <property type="entry name" value="INNER MEMBRANE PROTEIN"/>
    <property type="match status" value="1"/>
</dbReference>
<evidence type="ECO:0000256" key="5">
    <source>
        <dbReference type="SAM" id="Phobius"/>
    </source>
</evidence>
<dbReference type="Gene3D" id="1.20.120.550">
    <property type="entry name" value="Membrane associated eicosanoid/glutathione metabolism-like domain"/>
    <property type="match status" value="1"/>
</dbReference>
<accession>A0A2W5FLY6</accession>
<comment type="caution">
    <text evidence="6">The sequence shown here is derived from an EMBL/GenBank/DDBJ whole genome shotgun (WGS) entry which is preliminary data.</text>
</comment>
<protein>
    <recommendedName>
        <fullName evidence="8">MAPEG family protein</fullName>
    </recommendedName>
</protein>
<dbReference type="InterPro" id="IPR001129">
    <property type="entry name" value="Membr-assoc_MAPEG"/>
</dbReference>
<evidence type="ECO:0000256" key="3">
    <source>
        <dbReference type="ARBA" id="ARBA00022989"/>
    </source>
</evidence>
<keyword evidence="2 5" id="KW-0812">Transmembrane</keyword>
<sequence length="132" mass="14738">MTTELTILGWTLVLAIFQILLPSHFRNKETGIAYNASPRDGEGPPVGVVTARLQRAQKNLFETLPLFIAAVLIAHVADIHTQTTYWGAWLYLAARIAYVPLYGFGIPYIRSLVWVLSMVGLCLIIFEVLHLS</sequence>
<evidence type="ECO:0000313" key="6">
    <source>
        <dbReference type="EMBL" id="PZP55364.1"/>
    </source>
</evidence>
<proteinExistence type="predicted"/>
<evidence type="ECO:0000256" key="4">
    <source>
        <dbReference type="ARBA" id="ARBA00023136"/>
    </source>
</evidence>